<dbReference type="InterPro" id="IPR050194">
    <property type="entry name" value="Glycosyltransferase_grp1"/>
</dbReference>
<dbReference type="EC" id="2.4.1.-" evidence="3"/>
<gene>
    <name evidence="3" type="ORF">GGR88_000094</name>
</gene>
<keyword evidence="3" id="KW-0328">Glycosyltransferase</keyword>
<evidence type="ECO:0000259" key="1">
    <source>
        <dbReference type="Pfam" id="PF00534"/>
    </source>
</evidence>
<dbReference type="Pfam" id="PF00534">
    <property type="entry name" value="Glycos_transf_1"/>
    <property type="match status" value="1"/>
</dbReference>
<dbReference type="PANTHER" id="PTHR45947">
    <property type="entry name" value="SULFOQUINOVOSYL TRANSFERASE SQD2"/>
    <property type="match status" value="1"/>
</dbReference>
<dbReference type="EMBL" id="JAATJE010000001">
    <property type="protein sequence ID" value="NJC32620.1"/>
    <property type="molecule type" value="Genomic_DNA"/>
</dbReference>
<feature type="domain" description="Glycosyl transferase family 1" evidence="1">
    <location>
        <begin position="206"/>
        <end position="360"/>
    </location>
</feature>
<dbReference type="Gene3D" id="3.40.50.2000">
    <property type="entry name" value="Glycogen Phosphorylase B"/>
    <property type="match status" value="2"/>
</dbReference>
<dbReference type="PANTHER" id="PTHR45947:SF3">
    <property type="entry name" value="SULFOQUINOVOSYL TRANSFERASE SQD2"/>
    <property type="match status" value="1"/>
</dbReference>
<protein>
    <submittedName>
        <fullName evidence="3">Alpha-1,6-mannosyltransferase</fullName>
        <ecNumber evidence="3">2.4.1.-</ecNumber>
    </submittedName>
</protein>
<accession>A0ABX0XHC9</accession>
<comment type="caution">
    <text evidence="3">The sequence shown here is derived from an EMBL/GenBank/DDBJ whole genome shotgun (WGS) entry which is preliminary data.</text>
</comment>
<dbReference type="SUPFAM" id="SSF53756">
    <property type="entry name" value="UDP-Glycosyltransferase/glycogen phosphorylase"/>
    <property type="match status" value="1"/>
</dbReference>
<dbReference type="Proteomes" id="UP000734218">
    <property type="component" value="Unassembled WGS sequence"/>
</dbReference>
<keyword evidence="4" id="KW-1185">Reference proteome</keyword>
<sequence>MKIVDVCEFYSPQGSGVKVYIKAKFAAAAVAGHEVVVVAPSDRNEVVPQPGGRLVLVKAPALPFDKRYNMFWDEADVHAVLDREQGDIVEASSPWMGAKIVARWQGNAAKALFMHHDPLSAWAYRWFEGIADRDQIDRGFGWFWRYLRWLGERIPTVVCAAPSLTARLAAGGIGGTVTVPMGVDAGVFSPDLRDEALRAELLARCGLPADATLLLGIGRHTNEKRWPTVIDAVTSVAARRPVGLVLIGSGHKQKKVLAHIADNPHVQPLAPIMDRARLATVMASGDALIHGSAAETFGLVASEALASGLPLILPDQGAVADIARPEFAELYRTGDPRDAAAAIERMLDRDQLQLRAATRAAAARARTLDDHFVDLFATYQGVLDRKRAA</sequence>
<evidence type="ECO:0000313" key="4">
    <source>
        <dbReference type="Proteomes" id="UP000734218"/>
    </source>
</evidence>
<dbReference type="RefSeq" id="WP_167951926.1">
    <property type="nucleotide sequence ID" value="NZ_JAATJE010000001.1"/>
</dbReference>
<keyword evidence="3" id="KW-0808">Transferase</keyword>
<name>A0ABX0XHC9_9SPHN</name>
<evidence type="ECO:0000259" key="2">
    <source>
        <dbReference type="Pfam" id="PF13439"/>
    </source>
</evidence>
<dbReference type="GO" id="GO:0016757">
    <property type="term" value="F:glycosyltransferase activity"/>
    <property type="evidence" value="ECO:0007669"/>
    <property type="project" value="UniProtKB-KW"/>
</dbReference>
<reference evidence="3 4" key="1">
    <citation type="submission" date="2020-03" db="EMBL/GenBank/DDBJ databases">
        <title>Genomic Encyclopedia of Type Strains, Phase IV (KMG-IV): sequencing the most valuable type-strain genomes for metagenomic binning, comparative biology and taxonomic classification.</title>
        <authorList>
            <person name="Goeker M."/>
        </authorList>
    </citation>
    <scope>NUCLEOTIDE SEQUENCE [LARGE SCALE GENOMIC DNA]</scope>
    <source>
        <strain evidence="3 4">DSM 27651</strain>
    </source>
</reference>
<organism evidence="3 4">
    <name type="scientific">Sphingomonas jejuensis</name>
    <dbReference type="NCBI Taxonomy" id="904715"/>
    <lineage>
        <taxon>Bacteria</taxon>
        <taxon>Pseudomonadati</taxon>
        <taxon>Pseudomonadota</taxon>
        <taxon>Alphaproteobacteria</taxon>
        <taxon>Sphingomonadales</taxon>
        <taxon>Sphingomonadaceae</taxon>
        <taxon>Sphingomonas</taxon>
    </lineage>
</organism>
<feature type="domain" description="Glycosyltransferase subfamily 4-like N-terminal" evidence="2">
    <location>
        <begin position="15"/>
        <end position="185"/>
    </location>
</feature>
<dbReference type="InterPro" id="IPR028098">
    <property type="entry name" value="Glyco_trans_4-like_N"/>
</dbReference>
<dbReference type="Pfam" id="PF13439">
    <property type="entry name" value="Glyco_transf_4"/>
    <property type="match status" value="1"/>
</dbReference>
<proteinExistence type="predicted"/>
<dbReference type="InterPro" id="IPR001296">
    <property type="entry name" value="Glyco_trans_1"/>
</dbReference>
<evidence type="ECO:0000313" key="3">
    <source>
        <dbReference type="EMBL" id="NJC32620.1"/>
    </source>
</evidence>